<dbReference type="Pfam" id="PF01535">
    <property type="entry name" value="PPR"/>
    <property type="match status" value="1"/>
</dbReference>
<evidence type="ECO:0000256" key="2">
    <source>
        <dbReference type="ARBA" id="ARBA00022737"/>
    </source>
</evidence>
<dbReference type="PROSITE" id="PS51375">
    <property type="entry name" value="PPR"/>
    <property type="match status" value="5"/>
</dbReference>
<dbReference type="AlphaFoldDB" id="S8CIW6"/>
<evidence type="ECO:0000313" key="4">
    <source>
        <dbReference type="EMBL" id="EPS66675.1"/>
    </source>
</evidence>
<dbReference type="PANTHER" id="PTHR47447:SF17">
    <property type="entry name" value="OS12G0638900 PROTEIN"/>
    <property type="match status" value="1"/>
</dbReference>
<feature type="repeat" description="PPR" evidence="3">
    <location>
        <begin position="260"/>
        <end position="294"/>
    </location>
</feature>
<protein>
    <recommendedName>
        <fullName evidence="6">Pentacotripeptide-repeat region of PRORP domain-containing protein</fullName>
    </recommendedName>
</protein>
<keyword evidence="2" id="KW-0677">Repeat</keyword>
<feature type="repeat" description="PPR" evidence="3">
    <location>
        <begin position="180"/>
        <end position="214"/>
    </location>
</feature>
<dbReference type="OrthoDB" id="185373at2759"/>
<feature type="non-terminal residue" evidence="4">
    <location>
        <position position="1"/>
    </location>
</feature>
<reference evidence="4 5" key="1">
    <citation type="journal article" date="2013" name="BMC Genomics">
        <title>The miniature genome of a carnivorous plant Genlisea aurea contains a low number of genes and short non-coding sequences.</title>
        <authorList>
            <person name="Leushkin E.V."/>
            <person name="Sutormin R.A."/>
            <person name="Nabieva E.R."/>
            <person name="Penin A.A."/>
            <person name="Kondrashov A.S."/>
            <person name="Logacheva M.D."/>
        </authorList>
    </citation>
    <scope>NUCLEOTIDE SEQUENCE [LARGE SCALE GENOMIC DNA]</scope>
</reference>
<dbReference type="Pfam" id="PF13812">
    <property type="entry name" value="PPR_3"/>
    <property type="match status" value="1"/>
</dbReference>
<evidence type="ECO:0000313" key="5">
    <source>
        <dbReference type="Proteomes" id="UP000015453"/>
    </source>
</evidence>
<gene>
    <name evidence="4" type="ORF">M569_08098</name>
</gene>
<feature type="repeat" description="PPR" evidence="3">
    <location>
        <begin position="367"/>
        <end position="401"/>
    </location>
</feature>
<comment type="caution">
    <text evidence="4">The sequence shown here is derived from an EMBL/GenBank/DDBJ whole genome shotgun (WGS) entry which is preliminary data.</text>
</comment>
<proteinExistence type="inferred from homology"/>
<comment type="similarity">
    <text evidence="1">Belongs to the PPR family. P subfamily.</text>
</comment>
<feature type="repeat" description="PPR" evidence="3">
    <location>
        <begin position="402"/>
        <end position="436"/>
    </location>
</feature>
<accession>S8CIW6</accession>
<evidence type="ECO:0000256" key="1">
    <source>
        <dbReference type="ARBA" id="ARBA00007626"/>
    </source>
</evidence>
<keyword evidence="5" id="KW-1185">Reference proteome</keyword>
<evidence type="ECO:0008006" key="6">
    <source>
        <dbReference type="Google" id="ProtNLM"/>
    </source>
</evidence>
<feature type="repeat" description="PPR" evidence="3">
    <location>
        <begin position="295"/>
        <end position="329"/>
    </location>
</feature>
<sequence>QPSPEADDLSRVLISHHNPFHHMESSLQLQGIHLSPPLIQQILLRLRNHTKIALAFFKYALNRQHSSSPPDTAAYNTLIDILGRVRQFDVVWQLILQMDGQGNGAKPDFTTFFVLIRRLVSAGLTRSAVRAFYDVGVFLDDFDSNFSSLFCYLLDTLCKFGYVRVAVEVFNKEKYRVQLDAKLYTILIYGWCKVSKMDMAERFLHEMSERGIEPNVVTYNVLLNGICRRASLHPETRFEKVIREADKVLDEMRAKGLEPDVTSYSILLHVYGRAHKPQLCLDKLTMMKEKGIHPNVASYTSTVKCLCSCGRMDDAEELLSEMVRIGVTPSAETYNCFIKEYRGRKDAEGAMKLYRKMKDGGGFLPPTIHTYNTLLSMLLQLRKAGLAMEIWHDMKESGAGPDLDSYTILVHGLCEKRKWRPACLFFVEMIEKGYLPQKVTFETLYRGLIQADMLKTWRRLKKKLEDESVSFASEFKEYLLKPYKR</sequence>
<dbReference type="InterPro" id="IPR011990">
    <property type="entry name" value="TPR-like_helical_dom_sf"/>
</dbReference>
<organism evidence="4 5">
    <name type="scientific">Genlisea aurea</name>
    <dbReference type="NCBI Taxonomy" id="192259"/>
    <lineage>
        <taxon>Eukaryota</taxon>
        <taxon>Viridiplantae</taxon>
        <taxon>Streptophyta</taxon>
        <taxon>Embryophyta</taxon>
        <taxon>Tracheophyta</taxon>
        <taxon>Spermatophyta</taxon>
        <taxon>Magnoliopsida</taxon>
        <taxon>eudicotyledons</taxon>
        <taxon>Gunneridae</taxon>
        <taxon>Pentapetalae</taxon>
        <taxon>asterids</taxon>
        <taxon>lamiids</taxon>
        <taxon>Lamiales</taxon>
        <taxon>Lentibulariaceae</taxon>
        <taxon>Genlisea</taxon>
    </lineage>
</organism>
<dbReference type="Pfam" id="PF13041">
    <property type="entry name" value="PPR_2"/>
    <property type="match status" value="3"/>
</dbReference>
<dbReference type="EMBL" id="AUSU01003540">
    <property type="protein sequence ID" value="EPS66675.1"/>
    <property type="molecule type" value="Genomic_DNA"/>
</dbReference>
<dbReference type="InterPro" id="IPR002885">
    <property type="entry name" value="PPR_rpt"/>
</dbReference>
<dbReference type="PANTHER" id="PTHR47447">
    <property type="entry name" value="OS03G0856100 PROTEIN"/>
    <property type="match status" value="1"/>
</dbReference>
<dbReference type="Proteomes" id="UP000015453">
    <property type="component" value="Unassembled WGS sequence"/>
</dbReference>
<evidence type="ECO:0000256" key="3">
    <source>
        <dbReference type="PROSITE-ProRule" id="PRU00708"/>
    </source>
</evidence>
<dbReference type="NCBIfam" id="TIGR00756">
    <property type="entry name" value="PPR"/>
    <property type="match status" value="6"/>
</dbReference>
<dbReference type="Gene3D" id="1.25.40.10">
    <property type="entry name" value="Tetratricopeptide repeat domain"/>
    <property type="match status" value="4"/>
</dbReference>
<name>S8CIW6_9LAMI</name>